<dbReference type="InterPro" id="IPR025398">
    <property type="entry name" value="DUF4371"/>
</dbReference>
<evidence type="ECO:0000259" key="1">
    <source>
        <dbReference type="Pfam" id="PF05699"/>
    </source>
</evidence>
<dbReference type="InterPro" id="IPR012337">
    <property type="entry name" value="RNaseH-like_sf"/>
</dbReference>
<accession>A0AAV7TUV8</accession>
<evidence type="ECO:0000259" key="2">
    <source>
        <dbReference type="Pfam" id="PF14291"/>
    </source>
</evidence>
<dbReference type="Pfam" id="PF05699">
    <property type="entry name" value="Dimer_Tnp_hAT"/>
    <property type="match status" value="1"/>
</dbReference>
<evidence type="ECO:0000313" key="4">
    <source>
        <dbReference type="Proteomes" id="UP001066276"/>
    </source>
</evidence>
<keyword evidence="4" id="KW-1185">Reference proteome</keyword>
<protein>
    <recommendedName>
        <fullName evidence="5">Zinc finger MYM-type protein 1</fullName>
    </recommendedName>
</protein>
<name>A0AAV7TUV8_PLEWA</name>
<dbReference type="InterPro" id="IPR008906">
    <property type="entry name" value="HATC_C_dom"/>
</dbReference>
<evidence type="ECO:0000313" key="3">
    <source>
        <dbReference type="EMBL" id="KAJ1179402.1"/>
    </source>
</evidence>
<dbReference type="PANTHER" id="PTHR45749">
    <property type="match status" value="1"/>
</dbReference>
<dbReference type="Proteomes" id="UP001066276">
    <property type="component" value="Chromosome 3_2"/>
</dbReference>
<dbReference type="GO" id="GO:0046983">
    <property type="term" value="F:protein dimerization activity"/>
    <property type="evidence" value="ECO:0007669"/>
    <property type="project" value="InterPro"/>
</dbReference>
<gene>
    <name evidence="3" type="ORF">NDU88_004636</name>
</gene>
<organism evidence="3 4">
    <name type="scientific">Pleurodeles waltl</name>
    <name type="common">Iberian ribbed newt</name>
    <dbReference type="NCBI Taxonomy" id="8319"/>
    <lineage>
        <taxon>Eukaryota</taxon>
        <taxon>Metazoa</taxon>
        <taxon>Chordata</taxon>
        <taxon>Craniata</taxon>
        <taxon>Vertebrata</taxon>
        <taxon>Euteleostomi</taxon>
        <taxon>Amphibia</taxon>
        <taxon>Batrachia</taxon>
        <taxon>Caudata</taxon>
        <taxon>Salamandroidea</taxon>
        <taxon>Salamandridae</taxon>
        <taxon>Pleurodelinae</taxon>
        <taxon>Pleurodeles</taxon>
    </lineage>
</organism>
<dbReference type="AlphaFoldDB" id="A0AAV7TUV8"/>
<feature type="domain" description="DUF4371" evidence="2">
    <location>
        <begin position="16"/>
        <end position="207"/>
    </location>
</feature>
<dbReference type="PANTHER" id="PTHR45749:SF28">
    <property type="entry name" value="ZINC FINGER MYM-TYPE PROTEIN 1-LIKE-RELATED"/>
    <property type="match status" value="1"/>
</dbReference>
<comment type="caution">
    <text evidence="3">The sequence shown here is derived from an EMBL/GenBank/DDBJ whole genome shotgun (WGS) entry which is preliminary data.</text>
</comment>
<reference evidence="3" key="1">
    <citation type="journal article" date="2022" name="bioRxiv">
        <title>Sequencing and chromosome-scale assembly of the giantPleurodeles waltlgenome.</title>
        <authorList>
            <person name="Brown T."/>
            <person name="Elewa A."/>
            <person name="Iarovenko S."/>
            <person name="Subramanian E."/>
            <person name="Araus A.J."/>
            <person name="Petzold A."/>
            <person name="Susuki M."/>
            <person name="Suzuki K.-i.T."/>
            <person name="Hayashi T."/>
            <person name="Toyoda A."/>
            <person name="Oliveira C."/>
            <person name="Osipova E."/>
            <person name="Leigh N.D."/>
            <person name="Simon A."/>
            <person name="Yun M.H."/>
        </authorList>
    </citation>
    <scope>NUCLEOTIDE SEQUENCE</scope>
    <source>
        <strain evidence="3">20211129_DDA</strain>
        <tissue evidence="3">Liver</tissue>
    </source>
</reference>
<proteinExistence type="predicted"/>
<dbReference type="SUPFAM" id="SSF53098">
    <property type="entry name" value="Ribonuclease H-like"/>
    <property type="match status" value="1"/>
</dbReference>
<dbReference type="Pfam" id="PF14291">
    <property type="entry name" value="DUF4371"/>
    <property type="match status" value="1"/>
</dbReference>
<sequence>MLGDAPIEAHISDTYRKAIMKHNEAVDKNRHILSKIIDCIRFCGAFELVLRANDESESSSNPGIFRGLVDLIGSIDREMETRLASVAVLKGTSKTIQNELLECMLEIIRSYIVQELKTTDFVAIQADDTTDVASKTQSVLIFRYIESDSKVVERFYGFTHLRDSSAETVATAMFTELNLIFPDNPQKQKLIAQSYDGASVRSGIFGGLQEKIRDVYPNAHYVHCYAHQLNVIMQQAVAKISEAQMFFLDVAGIAAFFLNSPKRTEILQDIVEKRVPKGSATCLNFNLRTINLIYEYRTDLENCFNTIESSGNFECKSRSEARGFARTLQDREFQFFLFLFHEIMPIVDKFYNQLQKRDIETIFIQWAKIQFVTSMNKVREGVDSLDSRLPKDSSFSNRRKNIGSLVQIAQVICDTIVVHANERFSFTKHLVSATLLQSNQFANYDISFPEQALNEAVEAYPMLNKEDLRTELTVLYGMHVYRQATGAISLLALIQKLNMEQSLTETVALLKILITTPMTTSESERCFSTLSRIKTFLRNTIIEERLNALAMLSIERDLVKRIPDFNIQVIEKFAAIKDRHADFIYKK</sequence>
<feature type="domain" description="HAT C-terminal dimerisation" evidence="1">
    <location>
        <begin position="506"/>
        <end position="558"/>
    </location>
</feature>
<dbReference type="EMBL" id="JANPWB010000006">
    <property type="protein sequence ID" value="KAJ1179402.1"/>
    <property type="molecule type" value="Genomic_DNA"/>
</dbReference>
<evidence type="ECO:0008006" key="5">
    <source>
        <dbReference type="Google" id="ProtNLM"/>
    </source>
</evidence>